<comment type="caution">
    <text evidence="1">The sequence shown here is derived from an EMBL/GenBank/DDBJ whole genome shotgun (WGS) entry which is preliminary data.</text>
</comment>
<organism evidence="1 2">
    <name type="scientific">Durusdinium trenchii</name>
    <dbReference type="NCBI Taxonomy" id="1381693"/>
    <lineage>
        <taxon>Eukaryota</taxon>
        <taxon>Sar</taxon>
        <taxon>Alveolata</taxon>
        <taxon>Dinophyceae</taxon>
        <taxon>Suessiales</taxon>
        <taxon>Symbiodiniaceae</taxon>
        <taxon>Durusdinium</taxon>
    </lineage>
</organism>
<dbReference type="Proteomes" id="UP001642484">
    <property type="component" value="Unassembled WGS sequence"/>
</dbReference>
<evidence type="ECO:0000313" key="2">
    <source>
        <dbReference type="Proteomes" id="UP001642484"/>
    </source>
</evidence>
<keyword evidence="2" id="KW-1185">Reference proteome</keyword>
<protein>
    <submittedName>
        <fullName evidence="1">Uncharacterized protein</fullName>
    </submittedName>
</protein>
<accession>A0ABP0LI63</accession>
<evidence type="ECO:0000313" key="1">
    <source>
        <dbReference type="EMBL" id="CAK9038865.1"/>
    </source>
</evidence>
<sequence length="197" mass="22303">MSQLATRPAYESLEPLRISAAALLELLSDSDGEEDSESAWALQQEWLEERRSQEASQATELRREERSSVGSRPHRESPSRTPQLLSAVSRLTRPAVPVPPLSLLSGLWVDSMDNFLTVDLLARQVHLHGPHGAKQLQLSNDRWGRLWCGNYVLQEVGYDETASKAFTSSLPPTCLAWRTTKWQISIWQRVEDTQPDR</sequence>
<name>A0ABP0LI63_9DINO</name>
<proteinExistence type="predicted"/>
<gene>
    <name evidence="1" type="ORF">CCMP2556_LOCUS21190</name>
</gene>
<reference evidence="1 2" key="1">
    <citation type="submission" date="2024-02" db="EMBL/GenBank/DDBJ databases">
        <authorList>
            <person name="Chen Y."/>
            <person name="Shah S."/>
            <person name="Dougan E. K."/>
            <person name="Thang M."/>
            <person name="Chan C."/>
        </authorList>
    </citation>
    <scope>NUCLEOTIDE SEQUENCE [LARGE SCALE GENOMIC DNA]</scope>
</reference>
<dbReference type="EMBL" id="CAXAMN010012714">
    <property type="protein sequence ID" value="CAK9038865.1"/>
    <property type="molecule type" value="Genomic_DNA"/>
</dbReference>